<dbReference type="Proteomes" id="UP000777440">
    <property type="component" value="Unassembled WGS sequence"/>
</dbReference>
<dbReference type="EMBL" id="JAEUAX010000001">
    <property type="protein sequence ID" value="MBW9108896.1"/>
    <property type="molecule type" value="Genomic_DNA"/>
</dbReference>
<dbReference type="Pfam" id="PF10708">
    <property type="entry name" value="DUF2510"/>
    <property type="match status" value="1"/>
</dbReference>
<feature type="region of interest" description="Disordered" evidence="1">
    <location>
        <begin position="1"/>
        <end position="21"/>
    </location>
</feature>
<feature type="domain" description="DUF2510" evidence="2">
    <location>
        <begin position="14"/>
        <end position="43"/>
    </location>
</feature>
<comment type="caution">
    <text evidence="3">The sequence shown here is derived from an EMBL/GenBank/DDBJ whole genome shotgun (WGS) entry which is preliminary data.</text>
</comment>
<evidence type="ECO:0000313" key="4">
    <source>
        <dbReference type="Proteomes" id="UP000777440"/>
    </source>
</evidence>
<evidence type="ECO:0000259" key="2">
    <source>
        <dbReference type="Pfam" id="PF10708"/>
    </source>
</evidence>
<gene>
    <name evidence="3" type="ORF">JNB61_03850</name>
</gene>
<keyword evidence="4" id="KW-1185">Reference proteome</keyword>
<organism evidence="3 4">
    <name type="scientific">Microbacterium ureisolvens</name>
    <dbReference type="NCBI Taxonomy" id="2781186"/>
    <lineage>
        <taxon>Bacteria</taxon>
        <taxon>Bacillati</taxon>
        <taxon>Actinomycetota</taxon>
        <taxon>Actinomycetes</taxon>
        <taxon>Micrococcales</taxon>
        <taxon>Microbacteriaceae</taxon>
        <taxon>Microbacterium</taxon>
    </lineage>
</organism>
<dbReference type="RefSeq" id="WP_220338770.1">
    <property type="nucleotide sequence ID" value="NZ_JAEUAX010000001.1"/>
</dbReference>
<evidence type="ECO:0000313" key="3">
    <source>
        <dbReference type="EMBL" id="MBW9108896.1"/>
    </source>
</evidence>
<feature type="region of interest" description="Disordered" evidence="1">
    <location>
        <begin position="59"/>
        <end position="81"/>
    </location>
</feature>
<accession>A0ABS7HU69</accession>
<feature type="compositionally biased region" description="Polar residues" evidence="1">
    <location>
        <begin position="70"/>
        <end position="81"/>
    </location>
</feature>
<dbReference type="InterPro" id="IPR018929">
    <property type="entry name" value="DUF2510"/>
</dbReference>
<reference evidence="3 4" key="1">
    <citation type="journal article" date="2021" name="MBio">
        <title>Poor Competitiveness of Bradyrhizobium in Pigeon Pea Root Colonization in Indian Soils.</title>
        <authorList>
            <person name="Chalasani D."/>
            <person name="Basu A."/>
            <person name="Pullabhotla S.V.S.R.N."/>
            <person name="Jorrin B."/>
            <person name="Neal A.L."/>
            <person name="Poole P.S."/>
            <person name="Podile A.R."/>
            <person name="Tkacz A."/>
        </authorList>
    </citation>
    <scope>NUCLEOTIDE SEQUENCE [LARGE SCALE GENOMIC DNA]</scope>
    <source>
        <strain evidence="3 4">HU12</strain>
    </source>
</reference>
<proteinExistence type="predicted"/>
<protein>
    <submittedName>
        <fullName evidence="3">DUF2510 domain-containing protein</fullName>
    </submittedName>
</protein>
<sequence length="81" mass="9252">MTDDAYPNAFAPPPGWLHDPSTAQTRWWDGSRWTDHVLPPRPGYGAVFELIPGWVERSPRRTGRRRPRSFWSSCNCSAVSP</sequence>
<evidence type="ECO:0000256" key="1">
    <source>
        <dbReference type="SAM" id="MobiDB-lite"/>
    </source>
</evidence>
<name>A0ABS7HU69_9MICO</name>